<evidence type="ECO:0000256" key="1">
    <source>
        <dbReference type="ARBA" id="ARBA00003531"/>
    </source>
</evidence>
<dbReference type="EC" id="2.7.4.8" evidence="3 11"/>
<dbReference type="InterPro" id="IPR008144">
    <property type="entry name" value="Guanylate_kin-like_dom"/>
</dbReference>
<dbReference type="HAMAP" id="MF_00328">
    <property type="entry name" value="Guanylate_kinase"/>
    <property type="match status" value="1"/>
</dbReference>
<dbReference type="Gene3D" id="3.30.63.10">
    <property type="entry name" value="Guanylate Kinase phosphate binding domain"/>
    <property type="match status" value="1"/>
</dbReference>
<dbReference type="FunFam" id="3.30.63.10:FF:000002">
    <property type="entry name" value="Guanylate kinase 1"/>
    <property type="match status" value="1"/>
</dbReference>
<keyword evidence="6 11" id="KW-0547">Nucleotide-binding</keyword>
<sequence>MGGKRVIVLSGPSAVGKTTVMRRLRAEHPELTIAPTVTTRPMRPGEVDGSPYFFVDDATFDRKIEQGEFLEWAVVHKAAKYGTPRAAVEQARSEGRSVLIEVDLQGARQIRATMPEALFVFLAPPSWEELVRRLVGRGTESDEERNRRLQTAREELAAEAEFDMTLVNTDVASVCQELVALLGSSPNPARRH</sequence>
<keyword evidence="7 11" id="KW-0418">Kinase</keyword>
<comment type="caution">
    <text evidence="13">The sequence shown here is derived from an EMBL/GenBank/DDBJ whole genome shotgun (WGS) entry which is preliminary data.</text>
</comment>
<dbReference type="PROSITE" id="PS50052">
    <property type="entry name" value="GUANYLATE_KINASE_2"/>
    <property type="match status" value="1"/>
</dbReference>
<keyword evidence="14" id="KW-1185">Reference proteome</keyword>
<dbReference type="NCBIfam" id="TIGR03263">
    <property type="entry name" value="guanyl_kin"/>
    <property type="match status" value="1"/>
</dbReference>
<dbReference type="InterPro" id="IPR008145">
    <property type="entry name" value="GK/Ca_channel_bsu"/>
</dbReference>
<dbReference type="InterPro" id="IPR017665">
    <property type="entry name" value="Guanylate_kinase"/>
</dbReference>
<keyword evidence="11" id="KW-0963">Cytoplasm</keyword>
<reference evidence="13 14" key="1">
    <citation type="submission" date="2020-02" db="EMBL/GenBank/DDBJ databases">
        <authorList>
            <person name="Li X.-J."/>
            <person name="Feng X.-M."/>
        </authorList>
    </citation>
    <scope>NUCLEOTIDE SEQUENCE [LARGE SCALE GENOMIC DNA]</scope>
    <source>
        <strain evidence="13 14">CGMCC 4.7225</strain>
    </source>
</reference>
<dbReference type="EMBL" id="JAAGOB010000012">
    <property type="protein sequence ID" value="NED97507.1"/>
    <property type="molecule type" value="Genomic_DNA"/>
</dbReference>
<evidence type="ECO:0000256" key="4">
    <source>
        <dbReference type="ARBA" id="ARBA00016296"/>
    </source>
</evidence>
<evidence type="ECO:0000256" key="3">
    <source>
        <dbReference type="ARBA" id="ARBA00012961"/>
    </source>
</evidence>
<feature type="domain" description="Guanylate kinase-like" evidence="12">
    <location>
        <begin position="4"/>
        <end position="183"/>
    </location>
</feature>
<evidence type="ECO:0000313" key="13">
    <source>
        <dbReference type="EMBL" id="NED97507.1"/>
    </source>
</evidence>
<proteinExistence type="inferred from homology"/>
<evidence type="ECO:0000256" key="10">
    <source>
        <dbReference type="ARBA" id="ARBA00048594"/>
    </source>
</evidence>
<evidence type="ECO:0000256" key="9">
    <source>
        <dbReference type="ARBA" id="ARBA00030128"/>
    </source>
</evidence>
<gene>
    <name evidence="11 13" type="primary">gmk</name>
    <name evidence="13" type="ORF">G1H11_19605</name>
</gene>
<evidence type="ECO:0000256" key="2">
    <source>
        <dbReference type="ARBA" id="ARBA00005790"/>
    </source>
</evidence>
<comment type="similarity">
    <text evidence="2 11">Belongs to the guanylate kinase family.</text>
</comment>
<dbReference type="GO" id="GO:0005829">
    <property type="term" value="C:cytosol"/>
    <property type="evidence" value="ECO:0007669"/>
    <property type="project" value="TreeGrafter"/>
</dbReference>
<dbReference type="GO" id="GO:0004385">
    <property type="term" value="F:GMP kinase activity"/>
    <property type="evidence" value="ECO:0007669"/>
    <property type="project" value="UniProtKB-UniRule"/>
</dbReference>
<keyword evidence="8 11" id="KW-0067">ATP-binding</keyword>
<dbReference type="Pfam" id="PF00625">
    <property type="entry name" value="Guanylate_kin"/>
    <property type="match status" value="1"/>
</dbReference>
<dbReference type="PROSITE" id="PS00856">
    <property type="entry name" value="GUANYLATE_KINASE_1"/>
    <property type="match status" value="1"/>
</dbReference>
<evidence type="ECO:0000256" key="7">
    <source>
        <dbReference type="ARBA" id="ARBA00022777"/>
    </source>
</evidence>
<evidence type="ECO:0000256" key="8">
    <source>
        <dbReference type="ARBA" id="ARBA00022840"/>
    </source>
</evidence>
<dbReference type="SUPFAM" id="SSF52540">
    <property type="entry name" value="P-loop containing nucleoside triphosphate hydrolases"/>
    <property type="match status" value="1"/>
</dbReference>
<evidence type="ECO:0000256" key="5">
    <source>
        <dbReference type="ARBA" id="ARBA00022679"/>
    </source>
</evidence>
<evidence type="ECO:0000256" key="6">
    <source>
        <dbReference type="ARBA" id="ARBA00022741"/>
    </source>
</evidence>
<name>A0A6N9YRD1_9ACTN</name>
<evidence type="ECO:0000259" key="12">
    <source>
        <dbReference type="PROSITE" id="PS50052"/>
    </source>
</evidence>
<evidence type="ECO:0000313" key="14">
    <source>
        <dbReference type="Proteomes" id="UP000469185"/>
    </source>
</evidence>
<feature type="binding site" evidence="11">
    <location>
        <begin position="11"/>
        <end position="18"/>
    </location>
    <ligand>
        <name>ATP</name>
        <dbReference type="ChEBI" id="CHEBI:30616"/>
    </ligand>
</feature>
<organism evidence="13 14">
    <name type="scientific">Phytoactinopolyspora alkaliphila</name>
    <dbReference type="NCBI Taxonomy" id="1783498"/>
    <lineage>
        <taxon>Bacteria</taxon>
        <taxon>Bacillati</taxon>
        <taxon>Actinomycetota</taxon>
        <taxon>Actinomycetes</taxon>
        <taxon>Jiangellales</taxon>
        <taxon>Jiangellaceae</taxon>
        <taxon>Phytoactinopolyspora</taxon>
    </lineage>
</organism>
<comment type="catalytic activity">
    <reaction evidence="10 11">
        <text>GMP + ATP = GDP + ADP</text>
        <dbReference type="Rhea" id="RHEA:20780"/>
        <dbReference type="ChEBI" id="CHEBI:30616"/>
        <dbReference type="ChEBI" id="CHEBI:58115"/>
        <dbReference type="ChEBI" id="CHEBI:58189"/>
        <dbReference type="ChEBI" id="CHEBI:456216"/>
        <dbReference type="EC" id="2.7.4.8"/>
    </reaction>
</comment>
<dbReference type="InterPro" id="IPR020590">
    <property type="entry name" value="Guanylate_kinase_CS"/>
</dbReference>
<dbReference type="GO" id="GO:0005524">
    <property type="term" value="F:ATP binding"/>
    <property type="evidence" value="ECO:0007669"/>
    <property type="project" value="UniProtKB-UniRule"/>
</dbReference>
<protein>
    <recommendedName>
        <fullName evidence="4 11">Guanylate kinase</fullName>
        <ecNumber evidence="3 11">2.7.4.8</ecNumber>
    </recommendedName>
    <alternativeName>
        <fullName evidence="9 11">GMP kinase</fullName>
    </alternativeName>
</protein>
<dbReference type="SMART" id="SM00072">
    <property type="entry name" value="GuKc"/>
    <property type="match status" value="1"/>
</dbReference>
<dbReference type="AlphaFoldDB" id="A0A6N9YRD1"/>
<dbReference type="Gene3D" id="3.40.50.300">
    <property type="entry name" value="P-loop containing nucleotide triphosphate hydrolases"/>
    <property type="match status" value="1"/>
</dbReference>
<comment type="subcellular location">
    <subcellularLocation>
        <location evidence="11">Cytoplasm</location>
    </subcellularLocation>
</comment>
<dbReference type="CDD" id="cd00071">
    <property type="entry name" value="GMPK"/>
    <property type="match status" value="1"/>
</dbReference>
<dbReference type="PANTHER" id="PTHR23117:SF13">
    <property type="entry name" value="GUANYLATE KINASE"/>
    <property type="match status" value="1"/>
</dbReference>
<comment type="function">
    <text evidence="1 11">Essential for recycling GMP and indirectly, cGMP.</text>
</comment>
<keyword evidence="5 11" id="KW-0808">Transferase</keyword>
<dbReference type="PANTHER" id="PTHR23117">
    <property type="entry name" value="GUANYLATE KINASE-RELATED"/>
    <property type="match status" value="1"/>
</dbReference>
<dbReference type="InterPro" id="IPR027417">
    <property type="entry name" value="P-loop_NTPase"/>
</dbReference>
<accession>A0A6N9YRD1</accession>
<evidence type="ECO:0000256" key="11">
    <source>
        <dbReference type="HAMAP-Rule" id="MF_00328"/>
    </source>
</evidence>
<dbReference type="Proteomes" id="UP000469185">
    <property type="component" value="Unassembled WGS sequence"/>
</dbReference>